<dbReference type="GO" id="GO:0004467">
    <property type="term" value="F:long-chain fatty acid-CoA ligase activity"/>
    <property type="evidence" value="ECO:0007669"/>
    <property type="project" value="UniProtKB-EC"/>
</dbReference>
<dbReference type="InterPro" id="IPR000873">
    <property type="entry name" value="AMP-dep_synth/lig_dom"/>
</dbReference>
<dbReference type="Pfam" id="PF13193">
    <property type="entry name" value="AMP-binding_C"/>
    <property type="match status" value="1"/>
</dbReference>
<name>A0A0T9ZVH1_STREE</name>
<dbReference type="PANTHER" id="PTHR43767">
    <property type="entry name" value="LONG-CHAIN-FATTY-ACID--COA LIGASE"/>
    <property type="match status" value="1"/>
</dbReference>
<evidence type="ECO:0000259" key="2">
    <source>
        <dbReference type="Pfam" id="PF13193"/>
    </source>
</evidence>
<dbReference type="EC" id="6.2.1.3" evidence="3"/>
<evidence type="ECO:0000313" key="4">
    <source>
        <dbReference type="Proteomes" id="UP000314170"/>
    </source>
</evidence>
<dbReference type="InterPro" id="IPR050237">
    <property type="entry name" value="ATP-dep_AMP-bd_enzyme"/>
</dbReference>
<evidence type="ECO:0000259" key="1">
    <source>
        <dbReference type="Pfam" id="PF00501"/>
    </source>
</evidence>
<feature type="domain" description="AMP-binding enzyme C-terminal" evidence="2">
    <location>
        <begin position="401"/>
        <end position="479"/>
    </location>
</feature>
<dbReference type="PANTHER" id="PTHR43767:SF10">
    <property type="entry name" value="SURFACTIN SYNTHASE SUBUNIT 1"/>
    <property type="match status" value="1"/>
</dbReference>
<evidence type="ECO:0000313" key="3">
    <source>
        <dbReference type="EMBL" id="VSJ55079.1"/>
    </source>
</evidence>
<sequence>MSKELYNKFILTKEAGNIIYDGIEFGRDEIDRRILEISKILTADIVNLSQEAVAISCNKKINFFFLFLVVNCCDGVVMPVYARTPENKLQHICERYDINYMVSDHEINLVGYSLIYHGSVFSEEYFIYECNKSFPKHEELKGIELLMLSSGTTGVSKAISLSLDNILSNTRSIQKYIIPTREDRCLIIKEITHSSSLISELINSLLSKNSVLLSDLIPTVSSLGYLISTYGVTILYAIPDFLLFMNSIKFINNYRQLLGKLRLVQVVGAFCPPNYITDFHKNWPKIDLFNGYGLTEASPRVAVLGGEELYANPRCVGYPISGVGVHIDTSSNNTQEGEICVTGPNIMVEYYLNEELTSKIKIGGMLRTGDIGYFDDKNRLYILGRKDNRYIKSGKNIFPEEIESVVRKLPFISEVIVYPKIESGRLISILEYTICNDEEKNLNQEASEIIKLCKDNLEDYKIPDQYRKVKNIPHTSTGKVKRDRNNYYNE</sequence>
<dbReference type="Proteomes" id="UP000314170">
    <property type="component" value="Unassembled WGS sequence"/>
</dbReference>
<dbReference type="EC" id="6.2.1.26" evidence="3"/>
<gene>
    <name evidence="3" type="primary">menE</name>
    <name evidence="3" type="ORF">SAMEA104154639_02064</name>
</gene>
<dbReference type="GO" id="GO:0008756">
    <property type="term" value="F:o-succinylbenzoate-CoA ligase activity"/>
    <property type="evidence" value="ECO:0007669"/>
    <property type="project" value="UniProtKB-EC"/>
</dbReference>
<dbReference type="Gene3D" id="3.40.50.12780">
    <property type="entry name" value="N-terminal domain of ligase-like"/>
    <property type="match status" value="1"/>
</dbReference>
<dbReference type="Pfam" id="PF00501">
    <property type="entry name" value="AMP-binding"/>
    <property type="match status" value="1"/>
</dbReference>
<dbReference type="InterPro" id="IPR042099">
    <property type="entry name" value="ANL_N_sf"/>
</dbReference>
<reference evidence="3 4" key="1">
    <citation type="submission" date="2019-04" db="EMBL/GenBank/DDBJ databases">
        <authorList>
            <consortium name="Pathogen Informatics"/>
        </authorList>
    </citation>
    <scope>NUCLEOTIDE SEQUENCE [LARGE SCALE GENOMIC DNA]</scope>
    <source>
        <strain evidence="3 4">GPSC38</strain>
    </source>
</reference>
<dbReference type="InterPro" id="IPR020845">
    <property type="entry name" value="AMP-binding_CS"/>
</dbReference>
<proteinExistence type="predicted"/>
<organism evidence="3 4">
    <name type="scientific">Streptococcus pneumoniae</name>
    <dbReference type="NCBI Taxonomy" id="1313"/>
    <lineage>
        <taxon>Bacteria</taxon>
        <taxon>Bacillati</taxon>
        <taxon>Bacillota</taxon>
        <taxon>Bacilli</taxon>
        <taxon>Lactobacillales</taxon>
        <taxon>Streptococcaceae</taxon>
        <taxon>Streptococcus</taxon>
    </lineage>
</organism>
<dbReference type="CDD" id="cd04433">
    <property type="entry name" value="AFD_class_I"/>
    <property type="match status" value="1"/>
</dbReference>
<dbReference type="InterPro" id="IPR025110">
    <property type="entry name" value="AMP-bd_C"/>
</dbReference>
<feature type="domain" description="AMP-dependent synthetase/ligase" evidence="1">
    <location>
        <begin position="23"/>
        <end position="351"/>
    </location>
</feature>
<dbReference type="AlphaFoldDB" id="A0A0T9ZVH1"/>
<dbReference type="PROSITE" id="PS00455">
    <property type="entry name" value="AMP_BINDING"/>
    <property type="match status" value="1"/>
</dbReference>
<dbReference type="EMBL" id="CABBZR010000027">
    <property type="protein sequence ID" value="VSJ55079.1"/>
    <property type="molecule type" value="Genomic_DNA"/>
</dbReference>
<accession>A0A0T9ZVH1</accession>
<protein>
    <submittedName>
        <fullName evidence="3">Putative AMP-dependent synthetase and ligase</fullName>
        <ecNumber evidence="3">6.2.1.26</ecNumber>
        <ecNumber evidence="3">6.2.1.3</ecNumber>
    </submittedName>
</protein>
<dbReference type="RefSeq" id="WP_050122904.1">
    <property type="nucleotide sequence ID" value="NZ_AP026916.1"/>
</dbReference>
<dbReference type="Gene3D" id="3.30.300.30">
    <property type="match status" value="1"/>
</dbReference>
<dbReference type="SUPFAM" id="SSF56801">
    <property type="entry name" value="Acetyl-CoA synthetase-like"/>
    <property type="match status" value="1"/>
</dbReference>
<keyword evidence="3" id="KW-0436">Ligase</keyword>
<dbReference type="InterPro" id="IPR045851">
    <property type="entry name" value="AMP-bd_C_sf"/>
</dbReference>